<comment type="caution">
    <text evidence="2">The sequence shown here is derived from an EMBL/GenBank/DDBJ whole genome shotgun (WGS) entry which is preliminary data.</text>
</comment>
<dbReference type="PANTHER" id="PTHR11014">
    <property type="entry name" value="PEPTIDASE M20 FAMILY MEMBER"/>
    <property type="match status" value="1"/>
</dbReference>
<dbReference type="Pfam" id="PF01546">
    <property type="entry name" value="Peptidase_M20"/>
    <property type="match status" value="1"/>
</dbReference>
<name>A0ABU6GHT0_9BACL</name>
<dbReference type="Gene3D" id="3.40.630.10">
    <property type="entry name" value="Zn peptidases"/>
    <property type="match status" value="1"/>
</dbReference>
<dbReference type="PIRSF" id="PIRSF005962">
    <property type="entry name" value="Pept_M20D_amidohydro"/>
    <property type="match status" value="1"/>
</dbReference>
<proteinExistence type="predicted"/>
<dbReference type="InterPro" id="IPR017439">
    <property type="entry name" value="Amidohydrolase"/>
</dbReference>
<dbReference type="InterPro" id="IPR011650">
    <property type="entry name" value="Peptidase_M20_dimer"/>
</dbReference>
<dbReference type="InterPro" id="IPR036264">
    <property type="entry name" value="Bact_exopeptidase_dim_dom"/>
</dbReference>
<feature type="domain" description="Peptidase M20 dimerisation" evidence="1">
    <location>
        <begin position="195"/>
        <end position="287"/>
    </location>
</feature>
<dbReference type="Gene3D" id="3.30.70.360">
    <property type="match status" value="1"/>
</dbReference>
<dbReference type="EMBL" id="JARLKZ010000004">
    <property type="protein sequence ID" value="MEC0239304.1"/>
    <property type="molecule type" value="Genomic_DNA"/>
</dbReference>
<evidence type="ECO:0000313" key="2">
    <source>
        <dbReference type="EMBL" id="MEC0239304.1"/>
    </source>
</evidence>
<evidence type="ECO:0000313" key="3">
    <source>
        <dbReference type="Proteomes" id="UP001344632"/>
    </source>
</evidence>
<dbReference type="PANTHER" id="PTHR11014:SF63">
    <property type="entry name" value="METALLOPEPTIDASE, PUTATIVE (AFU_ORTHOLOGUE AFUA_6G09600)-RELATED"/>
    <property type="match status" value="1"/>
</dbReference>
<evidence type="ECO:0000259" key="1">
    <source>
        <dbReference type="Pfam" id="PF07687"/>
    </source>
</evidence>
<protein>
    <submittedName>
        <fullName evidence="2">Amidohydrolase</fullName>
    </submittedName>
</protein>
<reference evidence="2 3" key="1">
    <citation type="submission" date="2023-03" db="EMBL/GenBank/DDBJ databases">
        <title>Bacillus Genome Sequencing.</title>
        <authorList>
            <person name="Dunlap C."/>
        </authorList>
    </citation>
    <scope>NUCLEOTIDE SEQUENCE [LARGE SCALE GENOMIC DNA]</scope>
    <source>
        <strain evidence="2 3">BD-525</strain>
    </source>
</reference>
<dbReference type="NCBIfam" id="TIGR01891">
    <property type="entry name" value="amidohydrolases"/>
    <property type="match status" value="1"/>
</dbReference>
<sequence>MAYTGSLQEELIEIRRDLHQHPELLYGVDRTAGIAAGLLESWGIEVRRNVGPHFGMGVVGTLKGTGGEGPIILLRADMDALPIQEENDVPYRSLQAGVMHACGHDAHTAMLLGAAKTLSQFRDHFRGTIRFVFQPAEEGALQSPLDGRLLSGGRDMIEAGILDGVERCYALHVMPELPAGSLGIHDHYAMAASSHFKIRFIGTSGHHSAPHHAVDALQMAVRFVTEVNGLMANKVDPTEAAVLAFGTMQAGTAINVIAAQSELTGTYRAFTKETVAAITDGLQRHAAFIAESAGGSYEMELREGIAVVNDPSEVQRVVSAAAEVLGSEQVHRLSPSSLAGEDFGWYLDRVPGVFAFIGCGNAAQGIIHAIHQPRFDLDESILVQGTRILVKLAVQP</sequence>
<dbReference type="RefSeq" id="WP_326086355.1">
    <property type="nucleotide sequence ID" value="NZ_JARLKZ010000004.1"/>
</dbReference>
<dbReference type="SUPFAM" id="SSF55031">
    <property type="entry name" value="Bacterial exopeptidase dimerisation domain"/>
    <property type="match status" value="1"/>
</dbReference>
<accession>A0ABU6GHT0</accession>
<dbReference type="InterPro" id="IPR002933">
    <property type="entry name" value="Peptidase_M20"/>
</dbReference>
<keyword evidence="3" id="KW-1185">Reference proteome</keyword>
<organism evidence="2 3">
    <name type="scientific">Paenibacillus dokdonensis</name>
    <dbReference type="NCBI Taxonomy" id="2567944"/>
    <lineage>
        <taxon>Bacteria</taxon>
        <taxon>Bacillati</taxon>
        <taxon>Bacillota</taxon>
        <taxon>Bacilli</taxon>
        <taxon>Bacillales</taxon>
        <taxon>Paenibacillaceae</taxon>
        <taxon>Paenibacillus</taxon>
    </lineage>
</organism>
<dbReference type="SUPFAM" id="SSF53187">
    <property type="entry name" value="Zn-dependent exopeptidases"/>
    <property type="match status" value="1"/>
</dbReference>
<gene>
    <name evidence="2" type="ORF">P4H66_05460</name>
</gene>
<dbReference type="Proteomes" id="UP001344632">
    <property type="component" value="Unassembled WGS sequence"/>
</dbReference>
<dbReference type="Pfam" id="PF07687">
    <property type="entry name" value="M20_dimer"/>
    <property type="match status" value="1"/>
</dbReference>